<dbReference type="GO" id="GO:0046677">
    <property type="term" value="P:response to antibiotic"/>
    <property type="evidence" value="ECO:0007669"/>
    <property type="project" value="InterPro"/>
</dbReference>
<dbReference type="InterPro" id="IPR036271">
    <property type="entry name" value="Tet_transcr_reg_TetR-rel_C_sf"/>
</dbReference>
<evidence type="ECO:0000256" key="1">
    <source>
        <dbReference type="ARBA" id="ARBA00022491"/>
    </source>
</evidence>
<accession>A0A7W7M9S1</accession>
<evidence type="ECO:0000259" key="6">
    <source>
        <dbReference type="PROSITE" id="PS50977"/>
    </source>
</evidence>
<dbReference type="RefSeq" id="WP_185042680.1">
    <property type="nucleotide sequence ID" value="NZ_BAABFG010000005.1"/>
</dbReference>
<dbReference type="SUPFAM" id="SSF48498">
    <property type="entry name" value="Tetracyclin repressor-like, C-terminal domain"/>
    <property type="match status" value="1"/>
</dbReference>
<feature type="domain" description="HTH tetR-type" evidence="6">
    <location>
        <begin position="5"/>
        <end position="65"/>
    </location>
</feature>
<keyword evidence="2" id="KW-0805">Transcription regulation</keyword>
<dbReference type="PRINTS" id="PR00400">
    <property type="entry name" value="TETREPRESSOR"/>
</dbReference>
<evidence type="ECO:0000313" key="7">
    <source>
        <dbReference type="EMBL" id="MBB4742294.1"/>
    </source>
</evidence>
<dbReference type="EMBL" id="JACHNB010000001">
    <property type="protein sequence ID" value="MBB4742294.1"/>
    <property type="molecule type" value="Genomic_DNA"/>
</dbReference>
<dbReference type="InterPro" id="IPR003012">
    <property type="entry name" value="Tet_transcr_reg_TetR"/>
</dbReference>
<protein>
    <submittedName>
        <fullName evidence="7">AcrR family transcriptional regulator</fullName>
    </submittedName>
</protein>
<dbReference type="Pfam" id="PF02909">
    <property type="entry name" value="TetR_C_1"/>
    <property type="match status" value="1"/>
</dbReference>
<dbReference type="InterPro" id="IPR001647">
    <property type="entry name" value="HTH_TetR"/>
</dbReference>
<evidence type="ECO:0000256" key="2">
    <source>
        <dbReference type="ARBA" id="ARBA00023015"/>
    </source>
</evidence>
<evidence type="ECO:0000256" key="5">
    <source>
        <dbReference type="PROSITE-ProRule" id="PRU00335"/>
    </source>
</evidence>
<dbReference type="GO" id="GO:0003700">
    <property type="term" value="F:DNA-binding transcription factor activity"/>
    <property type="evidence" value="ECO:0007669"/>
    <property type="project" value="TreeGrafter"/>
</dbReference>
<dbReference type="Gene3D" id="1.10.357.10">
    <property type="entry name" value="Tetracycline Repressor, domain 2"/>
    <property type="match status" value="1"/>
</dbReference>
<keyword evidence="4" id="KW-0804">Transcription</keyword>
<dbReference type="PANTHER" id="PTHR30055:SF151">
    <property type="entry name" value="TRANSCRIPTIONAL REGULATORY PROTEIN"/>
    <property type="match status" value="1"/>
</dbReference>
<proteinExistence type="predicted"/>
<keyword evidence="1" id="KW-0678">Repressor</keyword>
<dbReference type="SUPFAM" id="SSF46689">
    <property type="entry name" value="Homeodomain-like"/>
    <property type="match status" value="1"/>
</dbReference>
<keyword evidence="3 5" id="KW-0238">DNA-binding</keyword>
<dbReference type="GO" id="GO:0045892">
    <property type="term" value="P:negative regulation of DNA-templated transcription"/>
    <property type="evidence" value="ECO:0007669"/>
    <property type="project" value="InterPro"/>
</dbReference>
<evidence type="ECO:0000256" key="4">
    <source>
        <dbReference type="ARBA" id="ARBA00023163"/>
    </source>
</evidence>
<evidence type="ECO:0000313" key="8">
    <source>
        <dbReference type="Proteomes" id="UP000546162"/>
    </source>
</evidence>
<feature type="DNA-binding region" description="H-T-H motif" evidence="5">
    <location>
        <begin position="28"/>
        <end position="47"/>
    </location>
</feature>
<evidence type="ECO:0000256" key="3">
    <source>
        <dbReference type="ARBA" id="ARBA00023125"/>
    </source>
</evidence>
<dbReference type="AlphaFoldDB" id="A0A7W7M9S1"/>
<dbReference type="GO" id="GO:0000976">
    <property type="term" value="F:transcription cis-regulatory region binding"/>
    <property type="evidence" value="ECO:0007669"/>
    <property type="project" value="TreeGrafter"/>
</dbReference>
<keyword evidence="8" id="KW-1185">Reference proteome</keyword>
<dbReference type="PANTHER" id="PTHR30055">
    <property type="entry name" value="HTH-TYPE TRANSCRIPTIONAL REGULATOR RUTR"/>
    <property type="match status" value="1"/>
</dbReference>
<organism evidence="7 8">
    <name type="scientific">Actinoplanes octamycinicus</name>
    <dbReference type="NCBI Taxonomy" id="135948"/>
    <lineage>
        <taxon>Bacteria</taxon>
        <taxon>Bacillati</taxon>
        <taxon>Actinomycetota</taxon>
        <taxon>Actinomycetes</taxon>
        <taxon>Micromonosporales</taxon>
        <taxon>Micromonosporaceae</taxon>
        <taxon>Actinoplanes</taxon>
    </lineage>
</organism>
<dbReference type="Pfam" id="PF00440">
    <property type="entry name" value="TetR_N"/>
    <property type="match status" value="1"/>
</dbReference>
<comment type="caution">
    <text evidence="7">The sequence shown here is derived from an EMBL/GenBank/DDBJ whole genome shotgun (WGS) entry which is preliminary data.</text>
</comment>
<dbReference type="InterPro" id="IPR009057">
    <property type="entry name" value="Homeodomain-like_sf"/>
</dbReference>
<dbReference type="InterPro" id="IPR050109">
    <property type="entry name" value="HTH-type_TetR-like_transc_reg"/>
</dbReference>
<gene>
    <name evidence="7" type="ORF">BJY16_005753</name>
</gene>
<dbReference type="PROSITE" id="PS50977">
    <property type="entry name" value="HTH_TETR_2"/>
    <property type="match status" value="1"/>
</dbReference>
<dbReference type="InterPro" id="IPR004111">
    <property type="entry name" value="Repressor_TetR_C"/>
</dbReference>
<reference evidence="7 8" key="1">
    <citation type="submission" date="2020-08" db="EMBL/GenBank/DDBJ databases">
        <title>Sequencing the genomes of 1000 actinobacteria strains.</title>
        <authorList>
            <person name="Klenk H.-P."/>
        </authorList>
    </citation>
    <scope>NUCLEOTIDE SEQUENCE [LARGE SCALE GENOMIC DNA]</scope>
    <source>
        <strain evidence="7 8">DSM 45809</strain>
    </source>
</reference>
<dbReference type="Proteomes" id="UP000546162">
    <property type="component" value="Unassembled WGS sequence"/>
</dbReference>
<name>A0A7W7M9S1_9ACTN</name>
<sequence>MSATGLSRPRIVRAALDLIDRDGIDGLSMRRLGAELGVDPKAVYYYLPNKAALFDGVVEALYAEMRLDEIGAAGWRAELTEFATRLRDVLRRHPRAVLVFATRPGPVSAYAAGADRALARLREAGFAPRAALTMISCVRGLTVGLTIAEVVEPAGAGDTPVPQSLAAFPALAAAVAGGYDADEQFQAGLAAVLDGFAPGSFDNEETKWTSR</sequence>